<organism evidence="2">
    <name type="scientific">Arion vulgaris</name>
    <dbReference type="NCBI Taxonomy" id="1028688"/>
    <lineage>
        <taxon>Eukaryota</taxon>
        <taxon>Metazoa</taxon>
        <taxon>Spiralia</taxon>
        <taxon>Lophotrochozoa</taxon>
        <taxon>Mollusca</taxon>
        <taxon>Gastropoda</taxon>
        <taxon>Heterobranchia</taxon>
        <taxon>Euthyneura</taxon>
        <taxon>Panpulmonata</taxon>
        <taxon>Eupulmonata</taxon>
        <taxon>Stylommatophora</taxon>
        <taxon>Helicina</taxon>
        <taxon>Arionoidea</taxon>
        <taxon>Arionidae</taxon>
        <taxon>Arion</taxon>
    </lineage>
</organism>
<name>A0A0B6Z9N1_9EUPU</name>
<keyword evidence="1" id="KW-0812">Transmembrane</keyword>
<proteinExistence type="predicted"/>
<feature type="transmembrane region" description="Helical" evidence="1">
    <location>
        <begin position="51"/>
        <end position="76"/>
    </location>
</feature>
<sequence length="77" mass="9077">MLWRKKKKAKVRQNPSISHQRRRGYINRVVIEMNKSNLGKRGSTNVLENEIYNLIIIVFCLHCYHHLLVTLCGMNVV</sequence>
<dbReference type="AlphaFoldDB" id="A0A0B6Z9N1"/>
<keyword evidence="1" id="KW-0472">Membrane</keyword>
<dbReference type="EMBL" id="HACG01017781">
    <property type="protein sequence ID" value="CEK64646.1"/>
    <property type="molecule type" value="Transcribed_RNA"/>
</dbReference>
<keyword evidence="1" id="KW-1133">Transmembrane helix</keyword>
<accession>A0A0B6Z9N1</accession>
<evidence type="ECO:0000313" key="2">
    <source>
        <dbReference type="EMBL" id="CEK64646.1"/>
    </source>
</evidence>
<feature type="non-terminal residue" evidence="2">
    <location>
        <position position="77"/>
    </location>
</feature>
<protein>
    <submittedName>
        <fullName evidence="2">Uncharacterized protein</fullName>
    </submittedName>
</protein>
<reference evidence="2" key="1">
    <citation type="submission" date="2014-12" db="EMBL/GenBank/DDBJ databases">
        <title>Insight into the proteome of Arion vulgaris.</title>
        <authorList>
            <person name="Aradska J."/>
            <person name="Bulat T."/>
            <person name="Smidak R."/>
            <person name="Sarate P."/>
            <person name="Gangsoo J."/>
            <person name="Sialana F."/>
            <person name="Bilban M."/>
            <person name="Lubec G."/>
        </authorList>
    </citation>
    <scope>NUCLEOTIDE SEQUENCE</scope>
    <source>
        <tissue evidence="2">Skin</tissue>
    </source>
</reference>
<evidence type="ECO:0000256" key="1">
    <source>
        <dbReference type="SAM" id="Phobius"/>
    </source>
</evidence>
<gene>
    <name evidence="2" type="primary">ORF52419</name>
</gene>